<evidence type="ECO:0000313" key="2">
    <source>
        <dbReference type="EMBL" id="GBM51954.1"/>
    </source>
</evidence>
<dbReference type="OrthoDB" id="6515318at2759"/>
<sequence length="221" mass="25335">MQYLGLLEPIAPTNILQITNIKLGWIKRLVRYSGNEAVDVLAKKATQEESPFIPAPETISRVCYKKVHHPLAKEWDNGESEAFITFYQSRTTSTHGKAGNNVRRPRPFPTYSKDSTSEAADSCGCEARTTLVLQVSLLQRSYHLTKTVTDLEPLWWKRVMNNNNSRRKSKTHTSSRKTTTLISKRWRRQLATDPTNPMYSILSSIHRARPSQIQQHNDLKD</sequence>
<evidence type="ECO:0000256" key="1">
    <source>
        <dbReference type="SAM" id="MobiDB-lite"/>
    </source>
</evidence>
<organism evidence="2 3">
    <name type="scientific">Araneus ventricosus</name>
    <name type="common">Orbweaver spider</name>
    <name type="synonym">Epeira ventricosa</name>
    <dbReference type="NCBI Taxonomy" id="182803"/>
    <lineage>
        <taxon>Eukaryota</taxon>
        <taxon>Metazoa</taxon>
        <taxon>Ecdysozoa</taxon>
        <taxon>Arthropoda</taxon>
        <taxon>Chelicerata</taxon>
        <taxon>Arachnida</taxon>
        <taxon>Araneae</taxon>
        <taxon>Araneomorphae</taxon>
        <taxon>Entelegynae</taxon>
        <taxon>Araneoidea</taxon>
        <taxon>Araneidae</taxon>
        <taxon>Araneus</taxon>
    </lineage>
</organism>
<dbReference type="EMBL" id="BGPR01001357">
    <property type="protein sequence ID" value="GBM51954.1"/>
    <property type="molecule type" value="Genomic_DNA"/>
</dbReference>
<evidence type="ECO:0008006" key="4">
    <source>
        <dbReference type="Google" id="ProtNLM"/>
    </source>
</evidence>
<name>A0A4Y2GIT4_ARAVE</name>
<gene>
    <name evidence="2" type="ORF">AVEN_194251_1</name>
</gene>
<comment type="caution">
    <text evidence="2">The sequence shown here is derived from an EMBL/GenBank/DDBJ whole genome shotgun (WGS) entry which is preliminary data.</text>
</comment>
<dbReference type="AlphaFoldDB" id="A0A4Y2GIT4"/>
<accession>A0A4Y2GIT4</accession>
<protein>
    <recommendedName>
        <fullName evidence="4">RNase H type-1 domain-containing protein</fullName>
    </recommendedName>
</protein>
<keyword evidence="3" id="KW-1185">Reference proteome</keyword>
<feature type="region of interest" description="Disordered" evidence="1">
    <location>
        <begin position="93"/>
        <end position="115"/>
    </location>
</feature>
<dbReference type="Proteomes" id="UP000499080">
    <property type="component" value="Unassembled WGS sequence"/>
</dbReference>
<reference evidence="2 3" key="1">
    <citation type="journal article" date="2019" name="Sci. Rep.">
        <title>Orb-weaving spider Araneus ventricosus genome elucidates the spidroin gene catalogue.</title>
        <authorList>
            <person name="Kono N."/>
            <person name="Nakamura H."/>
            <person name="Ohtoshi R."/>
            <person name="Moran D.A.P."/>
            <person name="Shinohara A."/>
            <person name="Yoshida Y."/>
            <person name="Fujiwara M."/>
            <person name="Mori M."/>
            <person name="Tomita M."/>
            <person name="Arakawa K."/>
        </authorList>
    </citation>
    <scope>NUCLEOTIDE SEQUENCE [LARGE SCALE GENOMIC DNA]</scope>
</reference>
<evidence type="ECO:0000313" key="3">
    <source>
        <dbReference type="Proteomes" id="UP000499080"/>
    </source>
</evidence>
<proteinExistence type="predicted"/>